<name>A0A0G0BBU8_9BACT</name>
<dbReference type="Proteomes" id="UP000034952">
    <property type="component" value="Unassembled WGS sequence"/>
</dbReference>
<dbReference type="InterPro" id="IPR043993">
    <property type="entry name" value="T4SS_pilin"/>
</dbReference>
<keyword evidence="1" id="KW-0472">Membrane</keyword>
<keyword evidence="1" id="KW-1133">Transmembrane helix</keyword>
<reference evidence="2 3" key="1">
    <citation type="journal article" date="2015" name="Nature">
        <title>rRNA introns, odd ribosomes, and small enigmatic genomes across a large radiation of phyla.</title>
        <authorList>
            <person name="Brown C.T."/>
            <person name="Hug L.A."/>
            <person name="Thomas B.C."/>
            <person name="Sharon I."/>
            <person name="Castelle C.J."/>
            <person name="Singh A."/>
            <person name="Wilkins M.J."/>
            <person name="Williams K.H."/>
            <person name="Banfield J.F."/>
        </authorList>
    </citation>
    <scope>NUCLEOTIDE SEQUENCE [LARGE SCALE GENOMIC DNA]</scope>
</reference>
<feature type="transmembrane region" description="Helical" evidence="1">
    <location>
        <begin position="127"/>
        <end position="148"/>
    </location>
</feature>
<dbReference type="AlphaFoldDB" id="A0A0G0BBU8"/>
<comment type="caution">
    <text evidence="2">The sequence shown here is derived from an EMBL/GenBank/DDBJ whole genome shotgun (WGS) entry which is preliminary data.</text>
</comment>
<dbReference type="Pfam" id="PF18895">
    <property type="entry name" value="T4SS_pilin"/>
    <property type="match status" value="1"/>
</dbReference>
<evidence type="ECO:0000256" key="1">
    <source>
        <dbReference type="SAM" id="Phobius"/>
    </source>
</evidence>
<accession>A0A0G0BBU8</accession>
<dbReference type="EMBL" id="LBPY01000001">
    <property type="protein sequence ID" value="KKP66978.1"/>
    <property type="molecule type" value="Genomic_DNA"/>
</dbReference>
<protein>
    <submittedName>
        <fullName evidence="2">Uncharacterized protein</fullName>
    </submittedName>
</protein>
<sequence length="157" mass="16813">MKKFKEKKYSILLKILKYSFVFILGFTLVANFAFAVMCPDGVDRVTCSAGGDGTTDEQAGFDGTNITTKINNPLGPKLTNIPAFIHAVVEIVLVVGIPIIALAIIYTGLLFVMAQGNSEKITKAKKALMYVLIGAALLLGAFVIANAIQSTVDEIKN</sequence>
<proteinExistence type="predicted"/>
<keyword evidence="1" id="KW-0812">Transmembrane</keyword>
<feature type="transmembrane region" description="Helical" evidence="1">
    <location>
        <begin position="83"/>
        <end position="106"/>
    </location>
</feature>
<gene>
    <name evidence="2" type="ORF">UR64_C0001G0057</name>
</gene>
<evidence type="ECO:0000313" key="3">
    <source>
        <dbReference type="Proteomes" id="UP000034952"/>
    </source>
</evidence>
<feature type="transmembrane region" description="Helical" evidence="1">
    <location>
        <begin position="12"/>
        <end position="34"/>
    </location>
</feature>
<evidence type="ECO:0000313" key="2">
    <source>
        <dbReference type="EMBL" id="KKP66978.1"/>
    </source>
</evidence>
<organism evidence="2 3">
    <name type="scientific">Candidatus Nomurabacteria bacterium GW2011_GWE1_35_16</name>
    <dbReference type="NCBI Taxonomy" id="1618761"/>
    <lineage>
        <taxon>Bacteria</taxon>
        <taxon>Candidatus Nomuraibacteriota</taxon>
    </lineage>
</organism>